<organism evidence="2 3">
    <name type="scientific">Absidia repens</name>
    <dbReference type="NCBI Taxonomy" id="90262"/>
    <lineage>
        <taxon>Eukaryota</taxon>
        <taxon>Fungi</taxon>
        <taxon>Fungi incertae sedis</taxon>
        <taxon>Mucoromycota</taxon>
        <taxon>Mucoromycotina</taxon>
        <taxon>Mucoromycetes</taxon>
        <taxon>Mucorales</taxon>
        <taxon>Cunninghamellaceae</taxon>
        <taxon>Absidia</taxon>
    </lineage>
</organism>
<proteinExistence type="predicted"/>
<sequence length="698" mass="82209">MVDDSSSFFPIVLVDIKKAAKPFNGRIECVKRNMYDSNLKYVAISYRWGEVPEQVVDTSNDDDDDDINDDSYLAHITSFSLTDLYGLCQYMAEEEDLKHIDYVWIDTISVDQANYQRRKATIRHMSKIYKQATYILAVPDLHLASLALNSANHAHMELVRKHALYIFHVLSNHNEECDDIERIWCYNLLCDRALTPSQYLIFYRHQLKSKLASFHASLEKKRLRHEGLACSHLMQPVLDSTTPISQHVQHHVEKYWFLKQTLNKSLLTEIQHLEQKFVHTPHHHPRRLWRSNDHHPNSTHRPRQLDVSWLSHPWHDRLTSIIIPQWNQEYHSTTKELSQAFGFLTSLMEDWSNRAWVISEYLIAQQKQLDVPMKFIFLLLIPPFTSQPEDEQRCGSRRRLYFFHVFDGLRSSTTNTTPSSHPWRSMGHKFHQQLTRRLGQRDFIDMIVNSNASRSDDRFHSILPLWQKYKHVIVDDDTIASWRIVDRMTVILKLYEIMDDVYDQLRLLHACGQLSATGGRGHHMLLFPTFANLLKPTFLTFFELEKKNNKAAAAAATPLLETMTEHFPLDTLNITAVQLLTVNKSNKEEEHPSHEYYRLRIVAKQYYKRIETKDDPFFRPYNTSFGKKMEHEPLRFQQGQLVAIIVPLFNDGEGSRIHLIGNETSNRWILVRYIPFYDWQELFTGPYHDDHGYSFDIF</sequence>
<dbReference type="PANTHER" id="PTHR24148">
    <property type="entry name" value="ANKYRIN REPEAT DOMAIN-CONTAINING PROTEIN 39 HOMOLOG-RELATED"/>
    <property type="match status" value="1"/>
</dbReference>
<dbReference type="PANTHER" id="PTHR24148:SF73">
    <property type="entry name" value="HET DOMAIN PROTEIN (AFU_ORTHOLOGUE AFUA_8G01020)"/>
    <property type="match status" value="1"/>
</dbReference>
<evidence type="ECO:0000313" key="2">
    <source>
        <dbReference type="EMBL" id="ORZ07106.1"/>
    </source>
</evidence>
<accession>A0A1X2I1D0</accession>
<evidence type="ECO:0000313" key="3">
    <source>
        <dbReference type="Proteomes" id="UP000193560"/>
    </source>
</evidence>
<dbReference type="InterPro" id="IPR010730">
    <property type="entry name" value="HET"/>
</dbReference>
<dbReference type="InterPro" id="IPR052895">
    <property type="entry name" value="HetReg/Transcr_Mod"/>
</dbReference>
<comment type="caution">
    <text evidence="2">The sequence shown here is derived from an EMBL/GenBank/DDBJ whole genome shotgun (WGS) entry which is preliminary data.</text>
</comment>
<dbReference type="Pfam" id="PF06985">
    <property type="entry name" value="HET"/>
    <property type="match status" value="1"/>
</dbReference>
<evidence type="ECO:0000259" key="1">
    <source>
        <dbReference type="Pfam" id="PF06985"/>
    </source>
</evidence>
<dbReference type="OrthoDB" id="2157530at2759"/>
<protein>
    <recommendedName>
        <fullName evidence="1">Heterokaryon incompatibility domain-containing protein</fullName>
    </recommendedName>
</protein>
<keyword evidence="3" id="KW-1185">Reference proteome</keyword>
<reference evidence="2 3" key="1">
    <citation type="submission" date="2016-07" db="EMBL/GenBank/DDBJ databases">
        <title>Pervasive Adenine N6-methylation of Active Genes in Fungi.</title>
        <authorList>
            <consortium name="DOE Joint Genome Institute"/>
            <person name="Mondo S.J."/>
            <person name="Dannebaum R.O."/>
            <person name="Kuo R.C."/>
            <person name="Labutti K."/>
            <person name="Haridas S."/>
            <person name="Kuo A."/>
            <person name="Salamov A."/>
            <person name="Ahrendt S.R."/>
            <person name="Lipzen A."/>
            <person name="Sullivan W."/>
            <person name="Andreopoulos W.B."/>
            <person name="Clum A."/>
            <person name="Lindquist E."/>
            <person name="Daum C."/>
            <person name="Ramamoorthy G.K."/>
            <person name="Gryganskyi A."/>
            <person name="Culley D."/>
            <person name="Magnuson J.K."/>
            <person name="James T.Y."/>
            <person name="O'Malley M.A."/>
            <person name="Stajich J.E."/>
            <person name="Spatafora J.W."/>
            <person name="Visel A."/>
            <person name="Grigoriev I.V."/>
        </authorList>
    </citation>
    <scope>NUCLEOTIDE SEQUENCE [LARGE SCALE GENOMIC DNA]</scope>
    <source>
        <strain evidence="2 3">NRRL 1336</strain>
    </source>
</reference>
<dbReference type="EMBL" id="MCGE01000036">
    <property type="protein sequence ID" value="ORZ07106.1"/>
    <property type="molecule type" value="Genomic_DNA"/>
</dbReference>
<dbReference type="Proteomes" id="UP000193560">
    <property type="component" value="Unassembled WGS sequence"/>
</dbReference>
<dbReference type="AlphaFoldDB" id="A0A1X2I1D0"/>
<gene>
    <name evidence="2" type="ORF">BCR42DRAFT_426375</name>
</gene>
<feature type="domain" description="Heterokaryon incompatibility" evidence="1">
    <location>
        <begin position="41"/>
        <end position="140"/>
    </location>
</feature>
<name>A0A1X2I1D0_9FUNG</name>